<gene>
    <name evidence="2" type="ORF">DSM104329_04824</name>
</gene>
<dbReference type="KEGG" id="sbae:DSM104329_04824"/>
<dbReference type="AlphaFoldDB" id="A0A9E7C3G1"/>
<evidence type="ECO:0000256" key="1">
    <source>
        <dbReference type="SAM" id="MobiDB-lite"/>
    </source>
</evidence>
<accession>A0A9E7C3G1</accession>
<keyword evidence="3" id="KW-1185">Reference proteome</keyword>
<proteinExistence type="predicted"/>
<name>A0A9E7C3G1_9ACTN</name>
<dbReference type="RefSeq" id="WP_259312420.1">
    <property type="nucleotide sequence ID" value="NZ_CP087164.1"/>
</dbReference>
<organism evidence="2 3">
    <name type="scientific">Capillimicrobium parvum</name>
    <dbReference type="NCBI Taxonomy" id="2884022"/>
    <lineage>
        <taxon>Bacteria</taxon>
        <taxon>Bacillati</taxon>
        <taxon>Actinomycetota</taxon>
        <taxon>Thermoleophilia</taxon>
        <taxon>Solirubrobacterales</taxon>
        <taxon>Capillimicrobiaceae</taxon>
        <taxon>Capillimicrobium</taxon>
    </lineage>
</organism>
<protein>
    <submittedName>
        <fullName evidence="2">Uncharacterized protein</fullName>
    </submittedName>
</protein>
<dbReference type="EMBL" id="CP087164">
    <property type="protein sequence ID" value="UGS38398.1"/>
    <property type="molecule type" value="Genomic_DNA"/>
</dbReference>
<feature type="region of interest" description="Disordered" evidence="1">
    <location>
        <begin position="81"/>
        <end position="115"/>
    </location>
</feature>
<evidence type="ECO:0000313" key="3">
    <source>
        <dbReference type="Proteomes" id="UP001162834"/>
    </source>
</evidence>
<reference evidence="2" key="1">
    <citation type="journal article" date="2022" name="Int. J. Syst. Evol. Microbiol.">
        <title>Pseudomonas aegrilactucae sp. nov. and Pseudomonas morbosilactucae sp. nov., pathogens causing bacterial rot of lettuce in Japan.</title>
        <authorList>
            <person name="Sawada H."/>
            <person name="Fujikawa T."/>
            <person name="Satou M."/>
        </authorList>
    </citation>
    <scope>NUCLEOTIDE SEQUENCE</scope>
    <source>
        <strain evidence="2">0166_1</strain>
    </source>
</reference>
<sequence>MLLEDQRALAELVARLQRHGADVVTDADLRMLATLARSRAYRRLDREVGRSIAQMAGAFDAARSVPEASRLLLRLLVPGADHDRRRGSSTRLITPAPDVWAGRSPDARGNFRAPA</sequence>
<evidence type="ECO:0000313" key="2">
    <source>
        <dbReference type="EMBL" id="UGS38398.1"/>
    </source>
</evidence>
<dbReference type="Proteomes" id="UP001162834">
    <property type="component" value="Chromosome"/>
</dbReference>